<evidence type="ECO:0000256" key="1">
    <source>
        <dbReference type="ARBA" id="ARBA00008348"/>
    </source>
</evidence>
<dbReference type="EC" id="5.4.99.22" evidence="4"/>
<dbReference type="PROSITE" id="PS50889">
    <property type="entry name" value="S4"/>
    <property type="match status" value="1"/>
</dbReference>
<dbReference type="InterPro" id="IPR036986">
    <property type="entry name" value="S4_RNA-bd_sf"/>
</dbReference>
<sequence length="258" mass="28757">MNPQTKKSASQQKSLKRLHKIISSAGVCSLREAERLIVSGRVSVNNKTVDVKGSLADPEKDSIRVDGKIVRTRVSLVYIALNKPKGFVTTRSDELGRKTVMSLLPKNLAHLYPVGRLDIQSEGLLLFTNDGQFAQSIISSGSGVKRVYMVKVRNIPGPRMLKKMTTGVTIDNRKLKARQVELMEVTGKNAWLKITLTEGKNLHIRKLCLTLGFPVLKLKRISVGPVKLLDLKSGEARHIEIEMVNKMKKNAARNLKRK</sequence>
<comment type="similarity">
    <text evidence="1">Belongs to the pseudouridine synthase RsuA family.</text>
</comment>
<dbReference type="InterPro" id="IPR006145">
    <property type="entry name" value="PsdUridine_synth_RsuA/RluA"/>
</dbReference>
<feature type="domain" description="RNA-binding S4" evidence="3">
    <location>
        <begin position="16"/>
        <end position="79"/>
    </location>
</feature>
<proteinExistence type="inferred from homology"/>
<gene>
    <name evidence="4" type="ORF">MNBD_NITROSPINAE02-769</name>
</gene>
<dbReference type="Gene3D" id="3.30.70.580">
    <property type="entry name" value="Pseudouridine synthase I, catalytic domain, N-terminal subdomain"/>
    <property type="match status" value="1"/>
</dbReference>
<dbReference type="PANTHER" id="PTHR47683">
    <property type="entry name" value="PSEUDOURIDINE SYNTHASE FAMILY PROTEIN-RELATED"/>
    <property type="match status" value="1"/>
</dbReference>
<dbReference type="InterPro" id="IPR018496">
    <property type="entry name" value="PsdUridine_synth_RsuA/RluB_CS"/>
</dbReference>
<dbReference type="Gene3D" id="3.30.70.1560">
    <property type="entry name" value="Alpha-L RNA-binding motif"/>
    <property type="match status" value="1"/>
</dbReference>
<dbReference type="InterPro" id="IPR000748">
    <property type="entry name" value="PsdUridine_synth_RsuA/RluB/E/F"/>
</dbReference>
<dbReference type="AlphaFoldDB" id="A0A3B1BJP2"/>
<dbReference type="PANTHER" id="PTHR47683:SF2">
    <property type="entry name" value="RNA-BINDING S4 DOMAIN-CONTAINING PROTEIN"/>
    <property type="match status" value="1"/>
</dbReference>
<evidence type="ECO:0000256" key="2">
    <source>
        <dbReference type="ARBA" id="ARBA00023235"/>
    </source>
</evidence>
<dbReference type="CDD" id="cd00165">
    <property type="entry name" value="S4"/>
    <property type="match status" value="1"/>
</dbReference>
<dbReference type="InterPro" id="IPR020103">
    <property type="entry name" value="PsdUridine_synth_cat_dom_sf"/>
</dbReference>
<dbReference type="PROSITE" id="PS01149">
    <property type="entry name" value="PSI_RSU"/>
    <property type="match status" value="1"/>
</dbReference>
<reference evidence="4" key="1">
    <citation type="submission" date="2018-06" db="EMBL/GenBank/DDBJ databases">
        <authorList>
            <person name="Zhirakovskaya E."/>
        </authorList>
    </citation>
    <scope>NUCLEOTIDE SEQUENCE</scope>
</reference>
<dbReference type="SMART" id="SM00363">
    <property type="entry name" value="S4"/>
    <property type="match status" value="1"/>
</dbReference>
<dbReference type="InterPro" id="IPR050343">
    <property type="entry name" value="RsuA_PseudoU_synthase"/>
</dbReference>
<name>A0A3B1BJP2_9ZZZZ</name>
<evidence type="ECO:0000259" key="3">
    <source>
        <dbReference type="SMART" id="SM00363"/>
    </source>
</evidence>
<protein>
    <submittedName>
        <fullName evidence="4">Ribosomal large subunit pseudouridine synthase B</fullName>
        <ecNumber evidence="4">5.4.99.22</ecNumber>
    </submittedName>
</protein>
<dbReference type="InterPro" id="IPR002942">
    <property type="entry name" value="S4_RNA-bd"/>
</dbReference>
<dbReference type="Pfam" id="PF00849">
    <property type="entry name" value="PseudoU_synth_2"/>
    <property type="match status" value="1"/>
</dbReference>
<dbReference type="GO" id="GO:0003723">
    <property type="term" value="F:RNA binding"/>
    <property type="evidence" value="ECO:0007669"/>
    <property type="project" value="InterPro"/>
</dbReference>
<accession>A0A3B1BJP2</accession>
<dbReference type="NCBIfam" id="TIGR00093">
    <property type="entry name" value="pseudouridine synthase"/>
    <property type="match status" value="1"/>
</dbReference>
<evidence type="ECO:0000313" key="4">
    <source>
        <dbReference type="EMBL" id="VAX18199.1"/>
    </source>
</evidence>
<dbReference type="Pfam" id="PF01479">
    <property type="entry name" value="S4"/>
    <property type="match status" value="1"/>
</dbReference>
<dbReference type="Gene3D" id="3.10.290.10">
    <property type="entry name" value="RNA-binding S4 domain"/>
    <property type="match status" value="1"/>
</dbReference>
<dbReference type="SUPFAM" id="SSF55174">
    <property type="entry name" value="Alpha-L RNA-binding motif"/>
    <property type="match status" value="1"/>
</dbReference>
<dbReference type="InterPro" id="IPR020094">
    <property type="entry name" value="TruA/RsuA/RluB/E/F_N"/>
</dbReference>
<dbReference type="CDD" id="cd02870">
    <property type="entry name" value="PseudoU_synth_RsuA_like"/>
    <property type="match status" value="1"/>
</dbReference>
<dbReference type="EMBL" id="UOGE01000033">
    <property type="protein sequence ID" value="VAX18199.1"/>
    <property type="molecule type" value="Genomic_DNA"/>
</dbReference>
<dbReference type="InterPro" id="IPR042092">
    <property type="entry name" value="PsdUridine_s_RsuA/RluB/E/F_cat"/>
</dbReference>
<dbReference type="SUPFAM" id="SSF55120">
    <property type="entry name" value="Pseudouridine synthase"/>
    <property type="match status" value="1"/>
</dbReference>
<organism evidence="4">
    <name type="scientific">hydrothermal vent metagenome</name>
    <dbReference type="NCBI Taxonomy" id="652676"/>
    <lineage>
        <taxon>unclassified sequences</taxon>
        <taxon>metagenomes</taxon>
        <taxon>ecological metagenomes</taxon>
    </lineage>
</organism>
<dbReference type="GO" id="GO:0001522">
    <property type="term" value="P:pseudouridine synthesis"/>
    <property type="evidence" value="ECO:0007669"/>
    <property type="project" value="InterPro"/>
</dbReference>
<dbReference type="GO" id="GO:0006364">
    <property type="term" value="P:rRNA processing"/>
    <property type="evidence" value="ECO:0007669"/>
    <property type="project" value="UniProtKB-ARBA"/>
</dbReference>
<keyword evidence="2 4" id="KW-0413">Isomerase</keyword>
<dbReference type="GO" id="GO:0160139">
    <property type="term" value="F:23S rRNA pseudouridine(2605) synthase activity"/>
    <property type="evidence" value="ECO:0007669"/>
    <property type="project" value="UniProtKB-EC"/>
</dbReference>